<dbReference type="EMBL" id="DS547109">
    <property type="protein sequence ID" value="EDR06259.1"/>
    <property type="molecule type" value="Genomic_DNA"/>
</dbReference>
<protein>
    <submittedName>
        <fullName evidence="2">Predicted protein</fullName>
    </submittedName>
</protein>
<name>B0DGF1_LACBS</name>
<proteinExistence type="predicted"/>
<sequence>MLRVKGDELHGIRKRGSVEKPKPQEKLAILDSHNLWEHPSVPAKPHPNFPDPLPSQSSRRLKGSSFRSTLSPAKS</sequence>
<accession>B0DGF1</accession>
<dbReference type="AlphaFoldDB" id="B0DGF1"/>
<gene>
    <name evidence="2" type="ORF">LACBIDRAFT_300294</name>
</gene>
<keyword evidence="3" id="KW-1185">Reference proteome</keyword>
<feature type="region of interest" description="Disordered" evidence="1">
    <location>
        <begin position="37"/>
        <end position="75"/>
    </location>
</feature>
<dbReference type="InParanoid" id="B0DGF1"/>
<organism evidence="3">
    <name type="scientific">Laccaria bicolor (strain S238N-H82 / ATCC MYA-4686)</name>
    <name type="common">Bicoloured deceiver</name>
    <name type="synonym">Laccaria laccata var. bicolor</name>
    <dbReference type="NCBI Taxonomy" id="486041"/>
    <lineage>
        <taxon>Eukaryota</taxon>
        <taxon>Fungi</taxon>
        <taxon>Dikarya</taxon>
        <taxon>Basidiomycota</taxon>
        <taxon>Agaricomycotina</taxon>
        <taxon>Agaricomycetes</taxon>
        <taxon>Agaricomycetidae</taxon>
        <taxon>Agaricales</taxon>
        <taxon>Agaricineae</taxon>
        <taxon>Hydnangiaceae</taxon>
        <taxon>Laccaria</taxon>
    </lineage>
</organism>
<feature type="compositionally biased region" description="Pro residues" evidence="1">
    <location>
        <begin position="42"/>
        <end position="53"/>
    </location>
</feature>
<dbReference type="KEGG" id="lbc:LACBIDRAFT_300294"/>
<feature type="region of interest" description="Disordered" evidence="1">
    <location>
        <begin position="1"/>
        <end position="24"/>
    </location>
</feature>
<dbReference type="GeneID" id="6078741"/>
<dbReference type="RefSeq" id="XP_001883120.1">
    <property type="nucleotide sequence ID" value="XM_001883085.1"/>
</dbReference>
<evidence type="ECO:0000313" key="2">
    <source>
        <dbReference type="EMBL" id="EDR06259.1"/>
    </source>
</evidence>
<reference evidence="2 3" key="1">
    <citation type="journal article" date="2008" name="Nature">
        <title>The genome of Laccaria bicolor provides insights into mycorrhizal symbiosis.</title>
        <authorList>
            <person name="Martin F."/>
            <person name="Aerts A."/>
            <person name="Ahren D."/>
            <person name="Brun A."/>
            <person name="Danchin E.G.J."/>
            <person name="Duchaussoy F."/>
            <person name="Gibon J."/>
            <person name="Kohler A."/>
            <person name="Lindquist E."/>
            <person name="Pereda V."/>
            <person name="Salamov A."/>
            <person name="Shapiro H.J."/>
            <person name="Wuyts J."/>
            <person name="Blaudez D."/>
            <person name="Buee M."/>
            <person name="Brokstein P."/>
            <person name="Canbaeck B."/>
            <person name="Cohen D."/>
            <person name="Courty P.E."/>
            <person name="Coutinho P.M."/>
            <person name="Delaruelle C."/>
            <person name="Detter J.C."/>
            <person name="Deveau A."/>
            <person name="DiFazio S."/>
            <person name="Duplessis S."/>
            <person name="Fraissinet-Tachet L."/>
            <person name="Lucic E."/>
            <person name="Frey-Klett P."/>
            <person name="Fourrey C."/>
            <person name="Feussner I."/>
            <person name="Gay G."/>
            <person name="Grimwood J."/>
            <person name="Hoegger P.J."/>
            <person name="Jain P."/>
            <person name="Kilaru S."/>
            <person name="Labbe J."/>
            <person name="Lin Y.C."/>
            <person name="Legue V."/>
            <person name="Le Tacon F."/>
            <person name="Marmeisse R."/>
            <person name="Melayah D."/>
            <person name="Montanini B."/>
            <person name="Muratet M."/>
            <person name="Nehls U."/>
            <person name="Niculita-Hirzel H."/>
            <person name="Oudot-Le Secq M.P."/>
            <person name="Peter M."/>
            <person name="Quesneville H."/>
            <person name="Rajashekar B."/>
            <person name="Reich M."/>
            <person name="Rouhier N."/>
            <person name="Schmutz J."/>
            <person name="Yin T."/>
            <person name="Chalot M."/>
            <person name="Henrissat B."/>
            <person name="Kuees U."/>
            <person name="Lucas S."/>
            <person name="Van de Peer Y."/>
            <person name="Podila G.K."/>
            <person name="Polle A."/>
            <person name="Pukkila P.J."/>
            <person name="Richardson P.M."/>
            <person name="Rouze P."/>
            <person name="Sanders I.R."/>
            <person name="Stajich J.E."/>
            <person name="Tunlid A."/>
            <person name="Tuskan G."/>
            <person name="Grigoriev I.V."/>
        </authorList>
    </citation>
    <scope>NUCLEOTIDE SEQUENCE [LARGE SCALE GENOMIC DNA]</scope>
    <source>
        <strain evidence="3">S238N-H82 / ATCC MYA-4686</strain>
    </source>
</reference>
<feature type="compositionally biased region" description="Polar residues" evidence="1">
    <location>
        <begin position="65"/>
        <end position="75"/>
    </location>
</feature>
<evidence type="ECO:0000313" key="3">
    <source>
        <dbReference type="Proteomes" id="UP000001194"/>
    </source>
</evidence>
<dbReference type="Proteomes" id="UP000001194">
    <property type="component" value="Unassembled WGS sequence"/>
</dbReference>
<evidence type="ECO:0000256" key="1">
    <source>
        <dbReference type="SAM" id="MobiDB-lite"/>
    </source>
</evidence>
<dbReference type="HOGENOM" id="CLU_2671483_0_0_1"/>